<evidence type="ECO:0000256" key="2">
    <source>
        <dbReference type="PROSITE-ProRule" id="PRU00169"/>
    </source>
</evidence>
<evidence type="ECO:0000313" key="5">
    <source>
        <dbReference type="EMBL" id="AWI55074.1"/>
    </source>
</evidence>
<protein>
    <submittedName>
        <fullName evidence="5">DNA-binding response regulator</fullName>
    </submittedName>
</protein>
<dbReference type="KEGG" id="aon:DEH84_03355"/>
<dbReference type="GO" id="GO:0006355">
    <property type="term" value="P:regulation of DNA-templated transcription"/>
    <property type="evidence" value="ECO:0007669"/>
    <property type="project" value="TreeGrafter"/>
</dbReference>
<keyword evidence="6" id="KW-1185">Reference proteome</keyword>
<dbReference type="Pfam" id="PF04397">
    <property type="entry name" value="LytTR"/>
    <property type="match status" value="1"/>
</dbReference>
<dbReference type="PANTHER" id="PTHR48111:SF3">
    <property type="entry name" value="TRANSCRIPTIONAL REGULATORY PROTEIN BTSR"/>
    <property type="match status" value="1"/>
</dbReference>
<accession>A0A2U8FXA0</accession>
<dbReference type="GO" id="GO:0000976">
    <property type="term" value="F:transcription cis-regulatory region binding"/>
    <property type="evidence" value="ECO:0007669"/>
    <property type="project" value="TreeGrafter"/>
</dbReference>
<sequence>MRIALVDDEPLARMRIRALVGQSGQAAEVAAEFGEPVTALMWLQEQDDQGTPVDLVLLDIQMPGLDGMTLAARLRHLRQPPAVVFVTAHAEHALRAFDLAAVDYLTKPVRLDRLTASLQRVRALRPPTPPREAGAMEDGEVFVVQDRGRVVRIPLADILYFKAEQKLVVLRTLHDSHTLAESLTELEAQVGERFIRVHRNALVARQAMRALERRPDEEEGGEGWAVQVRPTMEWLAVSRRQVSAVRDAMAMQT</sequence>
<dbReference type="GO" id="GO:0000156">
    <property type="term" value="F:phosphorelay response regulator activity"/>
    <property type="evidence" value="ECO:0007669"/>
    <property type="project" value="TreeGrafter"/>
</dbReference>
<keyword evidence="2" id="KW-0597">Phosphoprotein</keyword>
<dbReference type="Proteomes" id="UP000244892">
    <property type="component" value="Chromosome"/>
</dbReference>
<dbReference type="PANTHER" id="PTHR48111">
    <property type="entry name" value="REGULATOR OF RPOS"/>
    <property type="match status" value="1"/>
</dbReference>
<evidence type="ECO:0000256" key="1">
    <source>
        <dbReference type="ARBA" id="ARBA00023125"/>
    </source>
</evidence>
<dbReference type="OrthoDB" id="236568at2"/>
<dbReference type="EMBL" id="CP029210">
    <property type="protein sequence ID" value="AWI55074.1"/>
    <property type="molecule type" value="Genomic_DNA"/>
</dbReference>
<dbReference type="AlphaFoldDB" id="A0A2U8FXA0"/>
<dbReference type="SMART" id="SM00448">
    <property type="entry name" value="REC"/>
    <property type="match status" value="1"/>
</dbReference>
<dbReference type="Gene3D" id="3.40.50.2300">
    <property type="match status" value="1"/>
</dbReference>
<evidence type="ECO:0000313" key="6">
    <source>
        <dbReference type="Proteomes" id="UP000244892"/>
    </source>
</evidence>
<reference evidence="5 6" key="1">
    <citation type="submission" date="2018-05" db="EMBL/GenBank/DDBJ databases">
        <title>complete genome sequence of Aquabacterium olei NBRC 110486.</title>
        <authorList>
            <person name="Tang B."/>
            <person name="Chang J."/>
            <person name="Zhang L."/>
            <person name="Yang H."/>
        </authorList>
    </citation>
    <scope>NUCLEOTIDE SEQUENCE [LARGE SCALE GENOMIC DNA]</scope>
    <source>
        <strain evidence="5 6">NBRC 110486</strain>
    </source>
</reference>
<feature type="modified residue" description="4-aspartylphosphate" evidence="2">
    <location>
        <position position="59"/>
    </location>
</feature>
<dbReference type="Pfam" id="PF00072">
    <property type="entry name" value="Response_reg"/>
    <property type="match status" value="1"/>
</dbReference>
<dbReference type="GO" id="GO:0032993">
    <property type="term" value="C:protein-DNA complex"/>
    <property type="evidence" value="ECO:0007669"/>
    <property type="project" value="TreeGrafter"/>
</dbReference>
<dbReference type="SUPFAM" id="SSF52172">
    <property type="entry name" value="CheY-like"/>
    <property type="match status" value="1"/>
</dbReference>
<dbReference type="PROSITE" id="PS50110">
    <property type="entry name" value="RESPONSE_REGULATORY"/>
    <property type="match status" value="1"/>
</dbReference>
<feature type="domain" description="HTH LytTR-type" evidence="4">
    <location>
        <begin position="142"/>
        <end position="251"/>
    </location>
</feature>
<dbReference type="PROSITE" id="PS50930">
    <property type="entry name" value="HTH_LYTTR"/>
    <property type="match status" value="1"/>
</dbReference>
<dbReference type="InterPro" id="IPR011006">
    <property type="entry name" value="CheY-like_superfamily"/>
</dbReference>
<dbReference type="SMART" id="SM00850">
    <property type="entry name" value="LytTR"/>
    <property type="match status" value="1"/>
</dbReference>
<gene>
    <name evidence="5" type="ORF">DEH84_03355</name>
</gene>
<dbReference type="Gene3D" id="2.40.50.1020">
    <property type="entry name" value="LytTr DNA-binding domain"/>
    <property type="match status" value="1"/>
</dbReference>
<organism evidence="5 6">
    <name type="scientific">Aquabacterium olei</name>
    <dbReference type="NCBI Taxonomy" id="1296669"/>
    <lineage>
        <taxon>Bacteria</taxon>
        <taxon>Pseudomonadati</taxon>
        <taxon>Pseudomonadota</taxon>
        <taxon>Betaproteobacteria</taxon>
        <taxon>Burkholderiales</taxon>
        <taxon>Aquabacterium</taxon>
    </lineage>
</organism>
<dbReference type="InterPro" id="IPR001789">
    <property type="entry name" value="Sig_transdc_resp-reg_receiver"/>
</dbReference>
<feature type="domain" description="Response regulatory" evidence="3">
    <location>
        <begin position="2"/>
        <end position="122"/>
    </location>
</feature>
<evidence type="ECO:0000259" key="4">
    <source>
        <dbReference type="PROSITE" id="PS50930"/>
    </source>
</evidence>
<evidence type="ECO:0000259" key="3">
    <source>
        <dbReference type="PROSITE" id="PS50110"/>
    </source>
</evidence>
<dbReference type="InterPro" id="IPR039420">
    <property type="entry name" value="WalR-like"/>
</dbReference>
<dbReference type="GO" id="GO:0005829">
    <property type="term" value="C:cytosol"/>
    <property type="evidence" value="ECO:0007669"/>
    <property type="project" value="TreeGrafter"/>
</dbReference>
<dbReference type="InterPro" id="IPR007492">
    <property type="entry name" value="LytTR_DNA-bd_dom"/>
</dbReference>
<proteinExistence type="predicted"/>
<keyword evidence="1 5" id="KW-0238">DNA-binding</keyword>
<name>A0A2U8FXA0_9BURK</name>